<sequence>MYLYITLDEAVNRENSIKLINEKINSKIYDIRFIDSYISRNYETLIFRAEIGEDQFNNIKSIIKDEDYILEIDKYMKYYYSFISSKDSSDINNSIKKVLNDKGYEFKLSRSHSENGELFMLLKILNINPLDKEELTKVEDNIESIEGIDRIIKY</sequence>
<proteinExistence type="predicted"/>
<dbReference type="EMBL" id="JBJIAB010000047">
    <property type="protein sequence ID" value="MFL0168140.1"/>
    <property type="molecule type" value="Genomic_DNA"/>
</dbReference>
<name>A0ABW8SBU2_9CLOT</name>
<dbReference type="Proteomes" id="UP001623600">
    <property type="component" value="Unassembled WGS sequence"/>
</dbReference>
<evidence type="ECO:0000313" key="1">
    <source>
        <dbReference type="EMBL" id="MFL0168140.1"/>
    </source>
</evidence>
<organism evidence="1 2">
    <name type="scientific">Candidatus Clostridium helianthi</name>
    <dbReference type="NCBI Taxonomy" id="3381660"/>
    <lineage>
        <taxon>Bacteria</taxon>
        <taxon>Bacillati</taxon>
        <taxon>Bacillota</taxon>
        <taxon>Clostridia</taxon>
        <taxon>Eubacteriales</taxon>
        <taxon>Clostridiaceae</taxon>
        <taxon>Clostridium</taxon>
    </lineage>
</organism>
<dbReference type="RefSeq" id="WP_406762660.1">
    <property type="nucleotide sequence ID" value="NZ_JBJIAB010000047.1"/>
</dbReference>
<reference evidence="1 2" key="1">
    <citation type="submission" date="2024-11" db="EMBL/GenBank/DDBJ databases">
        <authorList>
            <person name="Heng Y.C."/>
            <person name="Lim A.C.H."/>
            <person name="Lee J.K.Y."/>
            <person name="Kittelmann S."/>
        </authorList>
    </citation>
    <scope>NUCLEOTIDE SEQUENCE [LARGE SCALE GENOMIC DNA]</scope>
    <source>
        <strain evidence="1 2">WILCCON 0112</strain>
    </source>
</reference>
<gene>
    <name evidence="1" type="ORF">ACJDTP_24075</name>
</gene>
<accession>A0ABW8SBU2</accession>
<keyword evidence="2" id="KW-1185">Reference proteome</keyword>
<comment type="caution">
    <text evidence="1">The sequence shown here is derived from an EMBL/GenBank/DDBJ whole genome shotgun (WGS) entry which is preliminary data.</text>
</comment>
<evidence type="ECO:0000313" key="2">
    <source>
        <dbReference type="Proteomes" id="UP001623600"/>
    </source>
</evidence>
<protein>
    <submittedName>
        <fullName evidence="1">Uncharacterized protein</fullName>
    </submittedName>
</protein>